<proteinExistence type="inferred from homology"/>
<protein>
    <submittedName>
        <fullName evidence="2">MucR family transcriptional regulator</fullName>
    </submittedName>
</protein>
<comment type="caution">
    <text evidence="2">The sequence shown here is derived from an EMBL/GenBank/DDBJ whole genome shotgun (WGS) entry which is preliminary data.</text>
</comment>
<accession>A0ABW9B693</accession>
<dbReference type="Pfam" id="PF05443">
    <property type="entry name" value="ROS_MUCR"/>
    <property type="match status" value="1"/>
</dbReference>
<evidence type="ECO:0000256" key="1">
    <source>
        <dbReference type="ARBA" id="ARBA00007031"/>
    </source>
</evidence>
<reference evidence="2 3" key="1">
    <citation type="journal article" date="2024" name="Chem. Sci.">
        <title>Discovery of megapolipeptins by genome mining of a Burkholderiales bacteria collection.</title>
        <authorList>
            <person name="Paulo B.S."/>
            <person name="Recchia M.J.J."/>
            <person name="Lee S."/>
            <person name="Fergusson C.H."/>
            <person name="Romanowski S.B."/>
            <person name="Hernandez A."/>
            <person name="Krull N."/>
            <person name="Liu D.Y."/>
            <person name="Cavanagh H."/>
            <person name="Bos A."/>
            <person name="Gray C.A."/>
            <person name="Murphy B.T."/>
            <person name="Linington R.G."/>
            <person name="Eustaquio A.S."/>
        </authorList>
    </citation>
    <scope>NUCLEOTIDE SEQUENCE [LARGE SCALE GENOMIC DNA]</scope>
    <source>
        <strain evidence="2 3">RL17-350-BIC-A</strain>
    </source>
</reference>
<dbReference type="RefSeq" id="WP_408182896.1">
    <property type="nucleotide sequence ID" value="NZ_JAQQEZ010000078.1"/>
</dbReference>
<dbReference type="Proteomes" id="UP001629230">
    <property type="component" value="Unassembled WGS sequence"/>
</dbReference>
<keyword evidence="3" id="KW-1185">Reference proteome</keyword>
<evidence type="ECO:0000313" key="2">
    <source>
        <dbReference type="EMBL" id="MFM0008038.1"/>
    </source>
</evidence>
<dbReference type="Gene3D" id="1.10.10.1550">
    <property type="entry name" value="ROS/MUCR transcriptional regulator protein"/>
    <property type="match status" value="1"/>
</dbReference>
<comment type="similarity">
    <text evidence="1">Belongs to the ros/MucR family.</text>
</comment>
<dbReference type="InterPro" id="IPR041920">
    <property type="entry name" value="ROS/MUCR_sf"/>
</dbReference>
<organism evidence="2 3">
    <name type="scientific">Paraburkholderia dipogonis</name>
    <dbReference type="NCBI Taxonomy" id="1211383"/>
    <lineage>
        <taxon>Bacteria</taxon>
        <taxon>Pseudomonadati</taxon>
        <taxon>Pseudomonadota</taxon>
        <taxon>Betaproteobacteria</taxon>
        <taxon>Burkholderiales</taxon>
        <taxon>Burkholderiaceae</taxon>
        <taxon>Paraburkholderia</taxon>
    </lineage>
</organism>
<gene>
    <name evidence="2" type="ORF">PQR57_44860</name>
</gene>
<sequence length="137" mass="15031">MTANTDLTELTAAIVASFVSHNALPADELPAFISSTHAALAALRGHVNTLAGEPGAAVPISESVTNDFLVCLEDGHKLRSLKRYLKRRYGMSPEQYRAKWGLPKDYPMVAPAYSALRSLIARRRIPTVERVSQLDKQ</sequence>
<name>A0ABW9B693_9BURK</name>
<evidence type="ECO:0000313" key="3">
    <source>
        <dbReference type="Proteomes" id="UP001629230"/>
    </source>
</evidence>
<dbReference type="InterPro" id="IPR008807">
    <property type="entry name" value="ROS_MUCR"/>
</dbReference>
<dbReference type="EMBL" id="JAQQEZ010000078">
    <property type="protein sequence ID" value="MFM0008038.1"/>
    <property type="molecule type" value="Genomic_DNA"/>
</dbReference>